<evidence type="ECO:0000313" key="3">
    <source>
        <dbReference type="Proteomes" id="UP001175227"/>
    </source>
</evidence>
<gene>
    <name evidence="2" type="ORF">IW261DRAFT_1564437</name>
</gene>
<feature type="compositionally biased region" description="Polar residues" evidence="1">
    <location>
        <begin position="8"/>
        <end position="24"/>
    </location>
</feature>
<evidence type="ECO:0000313" key="2">
    <source>
        <dbReference type="EMBL" id="KAK0479778.1"/>
    </source>
</evidence>
<dbReference type="Proteomes" id="UP001175227">
    <property type="component" value="Unassembled WGS sequence"/>
</dbReference>
<accession>A0AA39P8Y0</accession>
<keyword evidence="3" id="KW-1185">Reference proteome</keyword>
<reference evidence="2" key="1">
    <citation type="submission" date="2023-06" db="EMBL/GenBank/DDBJ databases">
        <authorList>
            <consortium name="Lawrence Berkeley National Laboratory"/>
            <person name="Ahrendt S."/>
            <person name="Sahu N."/>
            <person name="Indic B."/>
            <person name="Wong-Bajracharya J."/>
            <person name="Merenyi Z."/>
            <person name="Ke H.-M."/>
            <person name="Monk M."/>
            <person name="Kocsube S."/>
            <person name="Drula E."/>
            <person name="Lipzen A."/>
            <person name="Balint B."/>
            <person name="Henrissat B."/>
            <person name="Andreopoulos B."/>
            <person name="Martin F.M."/>
            <person name="Harder C.B."/>
            <person name="Rigling D."/>
            <person name="Ford K.L."/>
            <person name="Foster G.D."/>
            <person name="Pangilinan J."/>
            <person name="Papanicolaou A."/>
            <person name="Barry K."/>
            <person name="LaButti K."/>
            <person name="Viragh M."/>
            <person name="Koriabine M."/>
            <person name="Yan M."/>
            <person name="Riley R."/>
            <person name="Champramary S."/>
            <person name="Plett K.L."/>
            <person name="Tsai I.J."/>
            <person name="Slot J."/>
            <person name="Sipos G."/>
            <person name="Plett J."/>
            <person name="Nagy L.G."/>
            <person name="Grigoriev I.V."/>
        </authorList>
    </citation>
    <scope>NUCLEOTIDE SEQUENCE</scope>
    <source>
        <strain evidence="2">ICMP 16352</strain>
    </source>
</reference>
<protein>
    <submittedName>
        <fullName evidence="2">Uncharacterized protein</fullName>
    </submittedName>
</protein>
<dbReference type="AlphaFoldDB" id="A0AA39P8Y0"/>
<name>A0AA39P8Y0_9AGAR</name>
<organism evidence="2 3">
    <name type="scientific">Armillaria novae-zelandiae</name>
    <dbReference type="NCBI Taxonomy" id="153914"/>
    <lineage>
        <taxon>Eukaryota</taxon>
        <taxon>Fungi</taxon>
        <taxon>Dikarya</taxon>
        <taxon>Basidiomycota</taxon>
        <taxon>Agaricomycotina</taxon>
        <taxon>Agaricomycetes</taxon>
        <taxon>Agaricomycetidae</taxon>
        <taxon>Agaricales</taxon>
        <taxon>Marasmiineae</taxon>
        <taxon>Physalacriaceae</taxon>
        <taxon>Armillaria</taxon>
    </lineage>
</organism>
<proteinExistence type="predicted"/>
<feature type="region of interest" description="Disordered" evidence="1">
    <location>
        <begin position="1"/>
        <end position="39"/>
    </location>
</feature>
<sequence length="364" mass="40761">MAVVMGSSGRSSSYHAVYPSQPSTRPAVKASPSILGSPKTVEKKDIAPQALQDFLGRIQNAEAGDSLETQLDPDSLSWFRTHFVEVTEMYGGKWDVIDSKVIVTIPTIIHESVLQELNRRVHTYKRAHNLQVGGSDLPVYNGVKIPDLNIFDVSDPNEDGYGVPRVSFEVAYSESRTKLLWDLVRLVLGLQGLLRLAYGLNLHSRKSLQYVEFIAFASGGTGTLRGAEIKQFQHGKVYGRNGDRPWKVVPESGPPEYECLRMLTSDDENDHTYVDCRLVGTWKMSDKEQGDIVIPGRSLFVDDEEDDIVLSGAKMWQDLKTCHGLQHGLNVWKTESRRKGGKKRKVNAFEADAKTLFLAKRREL</sequence>
<evidence type="ECO:0000256" key="1">
    <source>
        <dbReference type="SAM" id="MobiDB-lite"/>
    </source>
</evidence>
<comment type="caution">
    <text evidence="2">The sequence shown here is derived from an EMBL/GenBank/DDBJ whole genome shotgun (WGS) entry which is preliminary data.</text>
</comment>
<dbReference type="EMBL" id="JAUEPR010000011">
    <property type="protein sequence ID" value="KAK0479778.1"/>
    <property type="molecule type" value="Genomic_DNA"/>
</dbReference>